<dbReference type="GO" id="GO:0004825">
    <property type="term" value="F:methionine-tRNA ligase activity"/>
    <property type="evidence" value="ECO:0007669"/>
    <property type="project" value="UniProtKB-EC"/>
</dbReference>
<evidence type="ECO:0000256" key="6">
    <source>
        <dbReference type="ARBA" id="ARBA00022917"/>
    </source>
</evidence>
<dbReference type="Pfam" id="PF09334">
    <property type="entry name" value="tRNA-synt_1g"/>
    <property type="match status" value="1"/>
</dbReference>
<dbReference type="Gene3D" id="2.170.220.10">
    <property type="match status" value="1"/>
</dbReference>
<keyword evidence="13" id="KW-1185">Reference proteome</keyword>
<dbReference type="KEGG" id="bnn:FOA43_000905"/>
<dbReference type="GO" id="GO:0005739">
    <property type="term" value="C:mitochondrion"/>
    <property type="evidence" value="ECO:0007669"/>
    <property type="project" value="UniProtKB-ARBA"/>
</dbReference>
<dbReference type="EC" id="6.1.1.10" evidence="2"/>
<dbReference type="PANTHER" id="PTHR43326">
    <property type="entry name" value="METHIONYL-TRNA SYNTHETASE"/>
    <property type="match status" value="1"/>
</dbReference>
<keyword evidence="5 10" id="KW-0067">ATP-binding</keyword>
<reference evidence="12" key="1">
    <citation type="submission" date="2020-10" db="EMBL/GenBank/DDBJ databases">
        <authorList>
            <person name="Roach M.J.R."/>
        </authorList>
    </citation>
    <scope>NUCLEOTIDE SEQUENCE</scope>
    <source>
        <strain evidence="12">CBS 1945</strain>
    </source>
</reference>
<dbReference type="InterPro" id="IPR014758">
    <property type="entry name" value="Met-tRNA_synth"/>
</dbReference>
<evidence type="ECO:0000256" key="9">
    <source>
        <dbReference type="ARBA" id="ARBA00068817"/>
    </source>
</evidence>
<evidence type="ECO:0000256" key="8">
    <source>
        <dbReference type="ARBA" id="ARBA00047364"/>
    </source>
</evidence>
<proteinExistence type="inferred from homology"/>
<name>A0A875RYA9_EENNA</name>
<dbReference type="SUPFAM" id="SSF47323">
    <property type="entry name" value="Anticodon-binding domain of a subclass of class I aminoacyl-tRNA synthetases"/>
    <property type="match status" value="1"/>
</dbReference>
<comment type="catalytic activity">
    <reaction evidence="8">
        <text>tRNA(Met) + L-methionine + ATP = L-methionyl-tRNA(Met) + AMP + diphosphate</text>
        <dbReference type="Rhea" id="RHEA:13481"/>
        <dbReference type="Rhea" id="RHEA-COMP:9667"/>
        <dbReference type="Rhea" id="RHEA-COMP:9698"/>
        <dbReference type="ChEBI" id="CHEBI:30616"/>
        <dbReference type="ChEBI" id="CHEBI:33019"/>
        <dbReference type="ChEBI" id="CHEBI:57844"/>
        <dbReference type="ChEBI" id="CHEBI:78442"/>
        <dbReference type="ChEBI" id="CHEBI:78530"/>
        <dbReference type="ChEBI" id="CHEBI:456215"/>
        <dbReference type="EC" id="6.1.1.10"/>
    </reaction>
</comment>
<dbReference type="InterPro" id="IPR014729">
    <property type="entry name" value="Rossmann-like_a/b/a_fold"/>
</dbReference>
<dbReference type="Proteomes" id="UP000662931">
    <property type="component" value="Chromosome 1"/>
</dbReference>
<dbReference type="NCBIfam" id="TIGR00398">
    <property type="entry name" value="metG"/>
    <property type="match status" value="1"/>
</dbReference>
<dbReference type="AlphaFoldDB" id="A0A875RYA9"/>
<dbReference type="PRINTS" id="PR01041">
    <property type="entry name" value="TRNASYNTHMET"/>
</dbReference>
<feature type="domain" description="Methionyl/Leucyl tRNA synthetase" evidence="11">
    <location>
        <begin position="2"/>
        <end position="325"/>
    </location>
</feature>
<keyword evidence="7 10" id="KW-0030">Aminoacyl-tRNA synthetase</keyword>
<keyword evidence="4 10" id="KW-0547">Nucleotide-binding</keyword>
<dbReference type="InterPro" id="IPR033911">
    <property type="entry name" value="MetRS_core"/>
</dbReference>
<evidence type="ECO:0000259" key="11">
    <source>
        <dbReference type="Pfam" id="PF09334"/>
    </source>
</evidence>
<dbReference type="InterPro" id="IPR023457">
    <property type="entry name" value="Met-tRNA_synth_2"/>
</dbReference>
<keyword evidence="6 10" id="KW-0648">Protein biosynthesis</keyword>
<evidence type="ECO:0000256" key="2">
    <source>
        <dbReference type="ARBA" id="ARBA00012838"/>
    </source>
</evidence>
<dbReference type="InterPro" id="IPR015413">
    <property type="entry name" value="Methionyl/Leucyl_tRNA_Synth"/>
</dbReference>
<evidence type="ECO:0000256" key="5">
    <source>
        <dbReference type="ARBA" id="ARBA00022840"/>
    </source>
</evidence>
<dbReference type="Gene3D" id="1.10.730.10">
    <property type="entry name" value="Isoleucyl-tRNA Synthetase, Domain 1"/>
    <property type="match status" value="1"/>
</dbReference>
<dbReference type="PANTHER" id="PTHR43326:SF1">
    <property type="entry name" value="METHIONINE--TRNA LIGASE, MITOCHONDRIAL"/>
    <property type="match status" value="1"/>
</dbReference>
<dbReference type="SUPFAM" id="SSF52374">
    <property type="entry name" value="Nucleotidylyl transferase"/>
    <property type="match status" value="1"/>
</dbReference>
<dbReference type="RefSeq" id="XP_038777158.1">
    <property type="nucleotide sequence ID" value="XM_038921230.1"/>
</dbReference>
<dbReference type="GeneID" id="62194306"/>
<dbReference type="OrthoDB" id="24670at2759"/>
<dbReference type="Gene3D" id="3.40.50.620">
    <property type="entry name" value="HUPs"/>
    <property type="match status" value="1"/>
</dbReference>
<sequence>MKTFFTTGTDEHGLKVQAAADKAGIDPKTFCDGLSDKFKELAEIGEIQYDRFIRTTDRDHIVAVNHFWKTVYDKGFIYKGQHSGWYSVSDEAFYTETDIEEAADEQTGTKKMISKETGSEVNFENEENYFFKMGQFREPLIQFYKSHPQFVQPAKHFDTVYHELISGELHDLSISRPSSRLKWGIPVPNDDSQRIYVWFDALINYLTSLKYPEYGADLTPATHLIGKDITRFHCIHWPIFLMAADLPMPKRVVVHGHWLMGGRKMSKSRGNVADPMKISHYYGADALRLFMMRNSVLTTDGDYSEEKLNNTRNEFIDKFCNMVTRGLSKNFDIESALANIKRNSLSSLISKIDDTELKKDLLSLYQKVDQLAKLMDEDIVNFNMPRPIDRVWECVRSVNALFDTYKPWTMKPQEKNTENENTALDLSRQLVVFSALDTMRCSFILLQAFIPKYSTLLLDRLHVAQDRRGIEYSKIGADLTYGKNAVHKKKDKVPLTKLKMKLD</sequence>
<protein>
    <recommendedName>
        <fullName evidence="9">Probable methionine--tRNA ligase, mitochondrial</fullName>
        <ecNumber evidence="2">6.1.1.10</ecNumber>
    </recommendedName>
</protein>
<dbReference type="FunFam" id="2.170.220.10:FF:000001">
    <property type="entry name" value="methionine--tRNA ligase, mitochondrial"/>
    <property type="match status" value="1"/>
</dbReference>
<evidence type="ECO:0000256" key="7">
    <source>
        <dbReference type="ARBA" id="ARBA00023146"/>
    </source>
</evidence>
<accession>A0A875RYA9</accession>
<dbReference type="GO" id="GO:0005524">
    <property type="term" value="F:ATP binding"/>
    <property type="evidence" value="ECO:0007669"/>
    <property type="project" value="UniProtKB-KW"/>
</dbReference>
<evidence type="ECO:0000313" key="13">
    <source>
        <dbReference type="Proteomes" id="UP000662931"/>
    </source>
</evidence>
<evidence type="ECO:0000256" key="3">
    <source>
        <dbReference type="ARBA" id="ARBA00022598"/>
    </source>
</evidence>
<keyword evidence="3 10" id="KW-0436">Ligase</keyword>
<evidence type="ECO:0000256" key="4">
    <source>
        <dbReference type="ARBA" id="ARBA00022741"/>
    </source>
</evidence>
<evidence type="ECO:0000256" key="10">
    <source>
        <dbReference type="RuleBase" id="RU363039"/>
    </source>
</evidence>
<organism evidence="12 13">
    <name type="scientific">Eeniella nana</name>
    <name type="common">Yeast</name>
    <name type="synonym">Brettanomyces nanus</name>
    <dbReference type="NCBI Taxonomy" id="13502"/>
    <lineage>
        <taxon>Eukaryota</taxon>
        <taxon>Fungi</taxon>
        <taxon>Dikarya</taxon>
        <taxon>Ascomycota</taxon>
        <taxon>Saccharomycotina</taxon>
        <taxon>Pichiomycetes</taxon>
        <taxon>Pichiales</taxon>
        <taxon>Pichiaceae</taxon>
        <taxon>Brettanomyces</taxon>
    </lineage>
</organism>
<dbReference type="GO" id="GO:0006431">
    <property type="term" value="P:methionyl-tRNA aminoacylation"/>
    <property type="evidence" value="ECO:0007669"/>
    <property type="project" value="InterPro"/>
</dbReference>
<dbReference type="EMBL" id="CP064812">
    <property type="protein sequence ID" value="QPG73593.1"/>
    <property type="molecule type" value="Genomic_DNA"/>
</dbReference>
<gene>
    <name evidence="12" type="ORF">FOA43_000905</name>
</gene>
<evidence type="ECO:0000256" key="1">
    <source>
        <dbReference type="ARBA" id="ARBA00005594"/>
    </source>
</evidence>
<dbReference type="InterPro" id="IPR009080">
    <property type="entry name" value="tRNAsynth_Ia_anticodon-bd"/>
</dbReference>
<evidence type="ECO:0000313" key="12">
    <source>
        <dbReference type="EMBL" id="QPG73593.1"/>
    </source>
</evidence>
<comment type="similarity">
    <text evidence="1 10">Belongs to the class-I aminoacyl-tRNA synthetase family.</text>
</comment>
<dbReference type="CDD" id="cd00814">
    <property type="entry name" value="MetRS_core"/>
    <property type="match status" value="1"/>
</dbReference>